<accession>A0A194XGC3</accession>
<dbReference type="Proteomes" id="UP000070700">
    <property type="component" value="Unassembled WGS sequence"/>
</dbReference>
<evidence type="ECO:0000256" key="1">
    <source>
        <dbReference type="SAM" id="MobiDB-lite"/>
    </source>
</evidence>
<proteinExistence type="predicted"/>
<dbReference type="KEGG" id="psco:LY89DRAFT_484618"/>
<feature type="region of interest" description="Disordered" evidence="1">
    <location>
        <begin position="300"/>
        <end position="332"/>
    </location>
</feature>
<feature type="region of interest" description="Disordered" evidence="1">
    <location>
        <begin position="1"/>
        <end position="28"/>
    </location>
</feature>
<evidence type="ECO:0000313" key="3">
    <source>
        <dbReference type="Proteomes" id="UP000070700"/>
    </source>
</evidence>
<dbReference type="InParanoid" id="A0A194XGC3"/>
<evidence type="ECO:0000313" key="2">
    <source>
        <dbReference type="EMBL" id="KUJ19218.1"/>
    </source>
</evidence>
<organism evidence="2 3">
    <name type="scientific">Mollisia scopiformis</name>
    <name type="common">Conifer needle endophyte fungus</name>
    <name type="synonym">Phialocephala scopiformis</name>
    <dbReference type="NCBI Taxonomy" id="149040"/>
    <lineage>
        <taxon>Eukaryota</taxon>
        <taxon>Fungi</taxon>
        <taxon>Dikarya</taxon>
        <taxon>Ascomycota</taxon>
        <taxon>Pezizomycotina</taxon>
        <taxon>Leotiomycetes</taxon>
        <taxon>Helotiales</taxon>
        <taxon>Mollisiaceae</taxon>
        <taxon>Mollisia</taxon>
    </lineage>
</organism>
<sequence length="1442" mass="151310">MAVDSNGRLVEPGHKGMNGHATASRSKPAKKQQSFSVFSTISRLLTWYSIITILFRCPATVDLTDASPKICKPYFQVRSAITPHIEPYYDAYAAPYVDAARPYYETLDKRVISPIVVLSKKYGSPRVAQAQAFGQAQWEKNIQPEVSKYQTILRNQYDQTLGPHVSTAITTTSPYYDVAKNSALQTYYEHILPTYTAVQPYALQGYGIASDFAVNTAIPYSQWAWTTGVVFLDRTIWPKLRILYGENVEPQLVRIGERLGRYRDGKKIKAVAEEVDSSLSASSASQTFSSISSSIASAHETTIPQTSAPASTANALESPASTPLSEKEIREKAQKVVAHDLRTWQEKFAKAADEGSDDLEDRITEITERLVKNQAEKVGKAHIIELEETIKSSLESLKRNIISIVKDAHDSEESENALNAAVRKAGVAIKSKAQSVRTWRQSYDQETNSLVSKAAMDTLEILDHIRDLGLQEIGMRWAWIDGVTHKDWSKYHQLKTKFDEWRYDVEKVATEHPGLGKARTASDEVESQAMGIAEDAATELARLKETGRWKISAKDATDDFSTKIMPAAAVVAGQKVLEKVSELSEAVAPSSQGTLESVTSSIAESVVEGISAASSVAASQVDNAQSVASSVSASIVGTPQGTVESLVSAGSSSISSLAEQASSSIIGTQQGSVESVISVASESASSFSAQASSSILGEEPGVVSKVASDASSSISSAVSGASSAASQKVWGGAMAQHVEARQIIFEDVIDDSDDDTFSEKLQNMASQAGDKYSDIAKAVSEALVGTTSTEAFPVTKVAAEKYSSALSAASVALYGTEQGSGESISSVVSSRYADAVAAASSIIYGTPMPITASLAAQATDAYNAALSQASENYAHARSVVSAQISGEPKPVHEAMFSSVEAAYSDSVNAASSRLGSALSAASTAIYGTATPQYQAALASISAVAQSKLSEGLSAASAQFDSAKSYVAAVNTAPPAKQKLLGQMQDQYYAGIGMAHARYSEFLEAASSAVMPTQTPFHQSLYNKASENIVGTPTHKFQAALNTASAHFSSAMAAASAQYDDILASIHKIGGDAGGDTVPTSSLAAVASSRYNAAVEQASQSFASINSVISQKLESGASAASSAVIGSETPWTESVASAASENWELLVTKASSQIYGAPTPYFVTRRLLSEAREYAAQATEGAMSQYAAVQSLIGELVSGKEPDFTESVYNRFSSAYYTGAGQVASSASSYASEAYASASSVVSSVFTPPPTIEAILDSASSRVDEAVSAASVQFYGTEKGSYEQATSAAASAYSSVQSVASEKVYGTSAGYAEAAQSSIADAALSAQQAISEAIWGTPTGTVESVTNAAGEAYATAVSVVGEQYSAVVSRASEAIYGPEQGAIESAQSRLSAAVESARVRLAEFASSAGEGASDAVKQASEGVENFASSVSSAISSVTSHDEL</sequence>
<keyword evidence="3" id="KW-1185">Reference proteome</keyword>
<dbReference type="STRING" id="149040.A0A194XGC3"/>
<gene>
    <name evidence="2" type="ORF">LY89DRAFT_484618</name>
</gene>
<name>A0A194XGC3_MOLSC</name>
<dbReference type="GeneID" id="28817571"/>
<reference evidence="2 3" key="1">
    <citation type="submission" date="2015-10" db="EMBL/GenBank/DDBJ databases">
        <title>Full genome of DAOMC 229536 Phialocephala scopiformis, a fungal endophyte of spruce producing the potent anti-insectan compound rugulosin.</title>
        <authorList>
            <consortium name="DOE Joint Genome Institute"/>
            <person name="Walker A.K."/>
            <person name="Frasz S.L."/>
            <person name="Seifert K.A."/>
            <person name="Miller J.D."/>
            <person name="Mondo S.J."/>
            <person name="Labutti K."/>
            <person name="Lipzen A."/>
            <person name="Dockter R."/>
            <person name="Kennedy M."/>
            <person name="Grigoriev I.V."/>
            <person name="Spatafora J.W."/>
        </authorList>
    </citation>
    <scope>NUCLEOTIDE SEQUENCE [LARGE SCALE GENOMIC DNA]</scope>
    <source>
        <strain evidence="2 3">CBS 120377</strain>
    </source>
</reference>
<dbReference type="PANTHER" id="PTHR23242">
    <property type="entry name" value="TRANSCRIPTION FACTOR HOXA13"/>
    <property type="match status" value="1"/>
</dbReference>
<feature type="compositionally biased region" description="Polar residues" evidence="1">
    <location>
        <begin position="300"/>
        <end position="324"/>
    </location>
</feature>
<dbReference type="OrthoDB" id="3260408at2759"/>
<dbReference type="EMBL" id="KQ947411">
    <property type="protein sequence ID" value="KUJ19218.1"/>
    <property type="molecule type" value="Genomic_DNA"/>
</dbReference>
<dbReference type="PANTHER" id="PTHR23242:SF9">
    <property type="entry name" value="TRANSCRIPTION FACTOR HOXA13"/>
    <property type="match status" value="1"/>
</dbReference>
<protein>
    <submittedName>
        <fullName evidence="2">Uncharacterized protein</fullName>
    </submittedName>
</protein>
<dbReference type="RefSeq" id="XP_018073573.1">
    <property type="nucleotide sequence ID" value="XM_018207845.1"/>
</dbReference>